<dbReference type="Proteomes" id="UP000627715">
    <property type="component" value="Unassembled WGS sequence"/>
</dbReference>
<comment type="caution">
    <text evidence="6">The sequence shown here is derived from an EMBL/GenBank/DDBJ whole genome shotgun (WGS) entry which is preliminary data.</text>
</comment>
<feature type="domain" description="Pyrimidine/purine nucleotide 5'-monophosphate nucleosidase N-terminal" evidence="5">
    <location>
        <begin position="27"/>
        <end position="133"/>
    </location>
</feature>
<dbReference type="EC" id="3.2.2.4" evidence="2"/>
<name>A0A916VKD4_9GAMM</name>
<dbReference type="PANTHER" id="PTHR43393:SF1">
    <property type="entry name" value="PYRIMIDINE_PURINE NUCLEOTIDE 5'-MONOPHOSPHATE NUCLEOSIDASE"/>
    <property type="match status" value="1"/>
</dbReference>
<evidence type="ECO:0000259" key="5">
    <source>
        <dbReference type="Pfam" id="PF14793"/>
    </source>
</evidence>
<evidence type="ECO:0000313" key="6">
    <source>
        <dbReference type="EMBL" id="GFZ83546.1"/>
    </source>
</evidence>
<dbReference type="GO" id="GO:0005829">
    <property type="term" value="C:cytosol"/>
    <property type="evidence" value="ECO:0007669"/>
    <property type="project" value="TreeGrafter"/>
</dbReference>
<keyword evidence="7" id="KW-1185">Reference proteome</keyword>
<comment type="catalytic activity">
    <reaction evidence="1">
        <text>AMP + H2O = D-ribose 5-phosphate + adenine</text>
        <dbReference type="Rhea" id="RHEA:20129"/>
        <dbReference type="ChEBI" id="CHEBI:15377"/>
        <dbReference type="ChEBI" id="CHEBI:16708"/>
        <dbReference type="ChEBI" id="CHEBI:78346"/>
        <dbReference type="ChEBI" id="CHEBI:456215"/>
        <dbReference type="EC" id="3.2.2.4"/>
    </reaction>
</comment>
<dbReference type="InterPro" id="IPR021826">
    <property type="entry name" value="PpnN_C"/>
</dbReference>
<protein>
    <recommendedName>
        <fullName evidence="3">AMP nucleosidase</fullName>
        <ecNumber evidence="2">3.2.2.4</ecNumber>
    </recommendedName>
    <alternativeName>
        <fullName evidence="3">AMP nucleosidase</fullName>
    </alternativeName>
</protein>
<feature type="domain" description="Pyrimidine/purine nucleotide 5'-monophosphate nucleosidase C-terminal" evidence="4">
    <location>
        <begin position="368"/>
        <end position="485"/>
    </location>
</feature>
<gene>
    <name evidence="6" type="ORF">GCM10011403_28980</name>
</gene>
<dbReference type="GO" id="GO:0008714">
    <property type="term" value="F:AMP nucleosidase activity"/>
    <property type="evidence" value="ECO:0007669"/>
    <property type="project" value="UniProtKB-EC"/>
</dbReference>
<dbReference type="InterPro" id="IPR027820">
    <property type="entry name" value="PpnN_N"/>
</dbReference>
<dbReference type="Gene3D" id="3.30.1850.10">
    <property type="entry name" value="MoCo carrier protein-like"/>
    <property type="match status" value="1"/>
</dbReference>
<accession>A0A916VKD4</accession>
<dbReference type="EMBL" id="BMIY01000014">
    <property type="protein sequence ID" value="GFZ83546.1"/>
    <property type="molecule type" value="Genomic_DNA"/>
</dbReference>
<dbReference type="InterPro" id="IPR031100">
    <property type="entry name" value="LOG_fam"/>
</dbReference>
<evidence type="ECO:0000256" key="3">
    <source>
        <dbReference type="ARBA" id="ARBA00031983"/>
    </source>
</evidence>
<sequence length="491" mass="54235">MTIPETSATQCRSGDGQTGATTIPLASVAPSGSLELLSQQEIVQLRETAKGELYELFRRCALAVLNCDGLSDSAEEVYRQFADFDIEIVQRTRGIKLELKNAPACAFVDGKIMRGVRDHLFAVLRDIVFVASELYRLGEQDQTGWTGHFDQATWHQGDEQTSNLVFHILRNAGLMLPRKPPSMVVCWGGHAISREEYDYSKSVGYHLGLRDMDICTGCGPGAMKGPMKGAAVGHAKQRNTKGRYVGITEPGIVAAESPNPIVNHLVVLPDIEKRLEAFVRFGHGIIVFPGGVGTLEEILFLLGTLMSPENKALRMPLIFTEPASSQGYFRQIDRFLVDTLGEGVREYYTIVEDDPVQVARLMQEGVADVGVQRRSNRDAFYFNWSLSIPSEMRVPFEVTHESMAALNLSFDLPAAELAVNLRRVFSGIVAGNVKDHGVRLVREHGPFALQGEPALMQAIDKLLQGFVSAGRMKLQREQYHPCYVIQAPESA</sequence>
<dbReference type="InterPro" id="IPR049788">
    <property type="entry name" value="PpnN"/>
</dbReference>
<dbReference type="SUPFAM" id="SSF102405">
    <property type="entry name" value="MCP/YpsA-like"/>
    <property type="match status" value="1"/>
</dbReference>
<reference evidence="6" key="1">
    <citation type="journal article" date="2014" name="Int. J. Syst. Evol. Microbiol.">
        <title>Complete genome sequence of Corynebacterium casei LMG S-19264T (=DSM 44701T), isolated from a smear-ripened cheese.</title>
        <authorList>
            <consortium name="US DOE Joint Genome Institute (JGI-PGF)"/>
            <person name="Walter F."/>
            <person name="Albersmeier A."/>
            <person name="Kalinowski J."/>
            <person name="Ruckert C."/>
        </authorList>
    </citation>
    <scope>NUCLEOTIDE SEQUENCE</scope>
    <source>
        <strain evidence="6">CGMCC 1.15425</strain>
    </source>
</reference>
<proteinExistence type="predicted"/>
<dbReference type="Gene3D" id="3.40.50.450">
    <property type="match status" value="1"/>
</dbReference>
<dbReference type="InterPro" id="IPR037153">
    <property type="entry name" value="PpnN-like_sf"/>
</dbReference>
<dbReference type="InterPro" id="IPR052341">
    <property type="entry name" value="LOG_family_nucleotidases"/>
</dbReference>
<dbReference type="NCBIfam" id="NF038390">
    <property type="entry name" value="Nsidase_PpnN"/>
    <property type="match status" value="1"/>
</dbReference>
<dbReference type="PANTHER" id="PTHR43393">
    <property type="entry name" value="CYTOKININ RIBOSIDE 5'-MONOPHOSPHATE PHOSPHORIBOHYDROLASE"/>
    <property type="match status" value="1"/>
</dbReference>
<organism evidence="6 7">
    <name type="scientific">Pseudohongiella nitratireducens</name>
    <dbReference type="NCBI Taxonomy" id="1768907"/>
    <lineage>
        <taxon>Bacteria</taxon>
        <taxon>Pseudomonadati</taxon>
        <taxon>Pseudomonadota</taxon>
        <taxon>Gammaproteobacteria</taxon>
        <taxon>Pseudomonadales</taxon>
        <taxon>Pseudohongiellaceae</taxon>
        <taxon>Pseudohongiella</taxon>
    </lineage>
</organism>
<dbReference type="AlphaFoldDB" id="A0A916VKD4"/>
<dbReference type="OrthoDB" id="9801098at2"/>
<evidence type="ECO:0000256" key="2">
    <source>
        <dbReference type="ARBA" id="ARBA00011985"/>
    </source>
</evidence>
<dbReference type="Pfam" id="PF14793">
    <property type="entry name" value="DUF4478"/>
    <property type="match status" value="1"/>
</dbReference>
<evidence type="ECO:0000259" key="4">
    <source>
        <dbReference type="Pfam" id="PF11892"/>
    </source>
</evidence>
<reference evidence="6" key="2">
    <citation type="submission" date="2020-09" db="EMBL/GenBank/DDBJ databases">
        <authorList>
            <person name="Sun Q."/>
            <person name="Zhou Y."/>
        </authorList>
    </citation>
    <scope>NUCLEOTIDE SEQUENCE</scope>
    <source>
        <strain evidence="6">CGMCC 1.15425</strain>
    </source>
</reference>
<dbReference type="Pfam" id="PF03641">
    <property type="entry name" value="Lysine_decarbox"/>
    <property type="match status" value="1"/>
</dbReference>
<evidence type="ECO:0000313" key="7">
    <source>
        <dbReference type="Proteomes" id="UP000627715"/>
    </source>
</evidence>
<dbReference type="Pfam" id="PF11892">
    <property type="entry name" value="PpnN_C"/>
    <property type="match status" value="1"/>
</dbReference>
<dbReference type="RefSeq" id="WP_082866724.1">
    <property type="nucleotide sequence ID" value="NZ_BMIY01000014.1"/>
</dbReference>
<evidence type="ECO:0000256" key="1">
    <source>
        <dbReference type="ARBA" id="ARBA00000274"/>
    </source>
</evidence>